<dbReference type="GO" id="GO:0008757">
    <property type="term" value="F:S-adenosylmethionine-dependent methyltransferase activity"/>
    <property type="evidence" value="ECO:0007669"/>
    <property type="project" value="InterPro"/>
</dbReference>
<gene>
    <name evidence="2" type="ORF">THITH_13190</name>
</gene>
<dbReference type="STRING" id="713585.THITH_13190"/>
<dbReference type="SUPFAM" id="SSF53335">
    <property type="entry name" value="S-adenosyl-L-methionine-dependent methyltransferases"/>
    <property type="match status" value="1"/>
</dbReference>
<dbReference type="KEGG" id="tti:THITH_13190"/>
<dbReference type="InterPro" id="IPR029063">
    <property type="entry name" value="SAM-dependent_MTases_sf"/>
</dbReference>
<reference evidence="2 3" key="1">
    <citation type="submission" date="2013-12" db="EMBL/GenBank/DDBJ databases">
        <authorList>
            <consortium name="DOE Joint Genome Institute"/>
            <person name="Muyzer G."/>
            <person name="Huntemann M."/>
            <person name="Han J."/>
            <person name="Chen A."/>
            <person name="Kyrpides N."/>
            <person name="Mavromatis K."/>
            <person name="Markowitz V."/>
            <person name="Palaniappan K."/>
            <person name="Ivanova N."/>
            <person name="Schaumberg A."/>
            <person name="Pati A."/>
            <person name="Liolios K."/>
            <person name="Nordberg H.P."/>
            <person name="Cantor M.N."/>
            <person name="Hua S.X."/>
            <person name="Woyke T."/>
        </authorList>
    </citation>
    <scope>NUCLEOTIDE SEQUENCE [LARGE SCALE GENOMIC DNA]</scope>
    <source>
        <strain evidence="2 3">ARh 1</strain>
    </source>
</reference>
<accession>W0DNS6</accession>
<sequence length="240" mass="27034">MDLKHSPEKTFHQASCADCLRDWYAGPQGRRVREVLGREIRQRQRLHFGDSLLELAPVEVVHSDWVRMAWILRIGPEQAPLRAETDRLPLPGKAFECVVLAHAGSLAEDVDALVMEACRVLAPEGHLFLLDTTACDRVPRSRWAASMPAGLRRRQHRRRLESAGLQVRRQQALSVLPAQLPGRWLRVLGRPDALASAWLPLLGSCVLTIAQRRESIPLTPRAGWRWPRMPVRAAGGSQWA</sequence>
<protein>
    <recommendedName>
        <fullName evidence="1">Methyltransferase type 11 domain-containing protein</fullName>
    </recommendedName>
</protein>
<dbReference type="Pfam" id="PF08241">
    <property type="entry name" value="Methyltransf_11"/>
    <property type="match status" value="1"/>
</dbReference>
<evidence type="ECO:0000313" key="2">
    <source>
        <dbReference type="EMBL" id="AHF00230.1"/>
    </source>
</evidence>
<evidence type="ECO:0000259" key="1">
    <source>
        <dbReference type="Pfam" id="PF08241"/>
    </source>
</evidence>
<dbReference type="InterPro" id="IPR013216">
    <property type="entry name" value="Methyltransf_11"/>
</dbReference>
<name>W0DNS6_9GAMM</name>
<proteinExistence type="predicted"/>
<dbReference type="HOGENOM" id="CLU_1098105_0_0_6"/>
<dbReference type="EMBL" id="CP007029">
    <property type="protein sequence ID" value="AHF00230.1"/>
    <property type="molecule type" value="Genomic_DNA"/>
</dbReference>
<feature type="domain" description="Methyltransferase type 11" evidence="1">
    <location>
        <begin position="81"/>
        <end position="129"/>
    </location>
</feature>
<dbReference type="RefSeq" id="WP_006748528.1">
    <property type="nucleotide sequence ID" value="NZ_CP007029.1"/>
</dbReference>
<dbReference type="Proteomes" id="UP000005289">
    <property type="component" value="Chromosome"/>
</dbReference>
<dbReference type="OrthoDB" id="5786629at2"/>
<dbReference type="AlphaFoldDB" id="W0DNS6"/>
<organism evidence="2 3">
    <name type="scientific">Thioalkalivibrio paradoxus ARh 1</name>
    <dbReference type="NCBI Taxonomy" id="713585"/>
    <lineage>
        <taxon>Bacteria</taxon>
        <taxon>Pseudomonadati</taxon>
        <taxon>Pseudomonadota</taxon>
        <taxon>Gammaproteobacteria</taxon>
        <taxon>Chromatiales</taxon>
        <taxon>Ectothiorhodospiraceae</taxon>
        <taxon>Thioalkalivibrio</taxon>
    </lineage>
</organism>
<keyword evidence="3" id="KW-1185">Reference proteome</keyword>
<dbReference type="Gene3D" id="3.40.50.150">
    <property type="entry name" value="Vaccinia Virus protein VP39"/>
    <property type="match status" value="1"/>
</dbReference>
<evidence type="ECO:0000313" key="3">
    <source>
        <dbReference type="Proteomes" id="UP000005289"/>
    </source>
</evidence>